<dbReference type="Proteomes" id="UP000233551">
    <property type="component" value="Unassembled WGS sequence"/>
</dbReference>
<evidence type="ECO:0000313" key="2">
    <source>
        <dbReference type="Proteomes" id="UP000233551"/>
    </source>
</evidence>
<gene>
    <name evidence="1" type="ORF">CRG98_033108</name>
</gene>
<protein>
    <submittedName>
        <fullName evidence="1">Uncharacterized protein</fullName>
    </submittedName>
</protein>
<evidence type="ECO:0000313" key="1">
    <source>
        <dbReference type="EMBL" id="PKI46551.1"/>
    </source>
</evidence>
<accession>A0A2I0IRD3</accession>
<feature type="non-terminal residue" evidence="1">
    <location>
        <position position="1"/>
    </location>
</feature>
<proteinExistence type="predicted"/>
<sequence length="72" mass="7831">CLNSADWLEGALGRRVEPGVWRPGRIARKLGSARGSWAAGSVGPQEALGYRGLWASDGLGRMGWTRAFRVEF</sequence>
<comment type="caution">
    <text evidence="1">The sequence shown here is derived from an EMBL/GenBank/DDBJ whole genome shotgun (WGS) entry which is preliminary data.</text>
</comment>
<dbReference type="EMBL" id="PGOL01002610">
    <property type="protein sequence ID" value="PKI46551.1"/>
    <property type="molecule type" value="Genomic_DNA"/>
</dbReference>
<keyword evidence="2" id="KW-1185">Reference proteome</keyword>
<dbReference type="AlphaFoldDB" id="A0A2I0IRD3"/>
<organism evidence="1 2">
    <name type="scientific">Punica granatum</name>
    <name type="common">Pomegranate</name>
    <dbReference type="NCBI Taxonomy" id="22663"/>
    <lineage>
        <taxon>Eukaryota</taxon>
        <taxon>Viridiplantae</taxon>
        <taxon>Streptophyta</taxon>
        <taxon>Embryophyta</taxon>
        <taxon>Tracheophyta</taxon>
        <taxon>Spermatophyta</taxon>
        <taxon>Magnoliopsida</taxon>
        <taxon>eudicotyledons</taxon>
        <taxon>Gunneridae</taxon>
        <taxon>Pentapetalae</taxon>
        <taxon>rosids</taxon>
        <taxon>malvids</taxon>
        <taxon>Myrtales</taxon>
        <taxon>Lythraceae</taxon>
        <taxon>Punica</taxon>
    </lineage>
</organism>
<name>A0A2I0IRD3_PUNGR</name>
<reference evidence="1 2" key="1">
    <citation type="submission" date="2017-11" db="EMBL/GenBank/DDBJ databases">
        <title>De-novo sequencing of pomegranate (Punica granatum L.) genome.</title>
        <authorList>
            <person name="Akparov Z."/>
            <person name="Amiraslanov A."/>
            <person name="Hajiyeva S."/>
            <person name="Abbasov M."/>
            <person name="Kaur K."/>
            <person name="Hamwieh A."/>
            <person name="Solovyev V."/>
            <person name="Salamov A."/>
            <person name="Braich B."/>
            <person name="Kosarev P."/>
            <person name="Mahmoud A."/>
            <person name="Hajiyev E."/>
            <person name="Babayeva S."/>
            <person name="Izzatullayeva V."/>
            <person name="Mammadov A."/>
            <person name="Mammadov A."/>
            <person name="Sharifova S."/>
            <person name="Ojaghi J."/>
            <person name="Eynullazada K."/>
            <person name="Bayramov B."/>
            <person name="Abdulazimova A."/>
            <person name="Shahmuradov I."/>
        </authorList>
    </citation>
    <scope>NUCLEOTIDE SEQUENCE [LARGE SCALE GENOMIC DNA]</scope>
    <source>
        <strain evidence="2">cv. AG2017</strain>
        <tissue evidence="1">Leaf</tissue>
    </source>
</reference>